<dbReference type="EMBL" id="CM055107">
    <property type="protein sequence ID" value="KAJ7526961.1"/>
    <property type="molecule type" value="Genomic_DNA"/>
</dbReference>
<evidence type="ECO:0000313" key="1">
    <source>
        <dbReference type="EMBL" id="KAJ7526961.1"/>
    </source>
</evidence>
<evidence type="ECO:0000313" key="2">
    <source>
        <dbReference type="Proteomes" id="UP001162992"/>
    </source>
</evidence>
<gene>
    <name evidence="1" type="ORF">O6H91_16G029100</name>
</gene>
<keyword evidence="2" id="KW-1185">Reference proteome</keyword>
<accession>A0ACC2BB06</accession>
<sequence length="181" mass="21504">MLGRLPGRKFSLTRQDSKLPKTARRMEHSDDALYFDRQPYPIKLIMGTRGALARARCRRIEGMMEKNALTISSMQTLKTRTLWLIRQMMQPMLLQVWGKRLTKLEDKYENTRVALEDTRARLEDAEKRLKDTEEDLYIENAITEMFDNFIEICQTGFIRMWSVESKRRKICFNSISLFELQ</sequence>
<comment type="caution">
    <text evidence="1">The sequence shown here is derived from an EMBL/GenBank/DDBJ whole genome shotgun (WGS) entry which is preliminary data.</text>
</comment>
<proteinExistence type="predicted"/>
<organism evidence="1 2">
    <name type="scientific">Diphasiastrum complanatum</name>
    <name type="common">Issler's clubmoss</name>
    <name type="synonym">Lycopodium complanatum</name>
    <dbReference type="NCBI Taxonomy" id="34168"/>
    <lineage>
        <taxon>Eukaryota</taxon>
        <taxon>Viridiplantae</taxon>
        <taxon>Streptophyta</taxon>
        <taxon>Embryophyta</taxon>
        <taxon>Tracheophyta</taxon>
        <taxon>Lycopodiopsida</taxon>
        <taxon>Lycopodiales</taxon>
        <taxon>Lycopodiaceae</taxon>
        <taxon>Lycopodioideae</taxon>
        <taxon>Diphasiastrum</taxon>
    </lineage>
</organism>
<dbReference type="Proteomes" id="UP001162992">
    <property type="component" value="Chromosome 16"/>
</dbReference>
<name>A0ACC2BB06_DIPCM</name>
<protein>
    <submittedName>
        <fullName evidence="1">Uncharacterized protein</fullName>
    </submittedName>
</protein>
<reference evidence="2" key="1">
    <citation type="journal article" date="2024" name="Proc. Natl. Acad. Sci. U.S.A.">
        <title>Extraordinary preservation of gene collinearity over three hundred million years revealed in homosporous lycophytes.</title>
        <authorList>
            <person name="Li C."/>
            <person name="Wickell D."/>
            <person name="Kuo L.Y."/>
            <person name="Chen X."/>
            <person name="Nie B."/>
            <person name="Liao X."/>
            <person name="Peng D."/>
            <person name="Ji J."/>
            <person name="Jenkins J."/>
            <person name="Williams M."/>
            <person name="Shu S."/>
            <person name="Plott C."/>
            <person name="Barry K."/>
            <person name="Rajasekar S."/>
            <person name="Grimwood J."/>
            <person name="Han X."/>
            <person name="Sun S."/>
            <person name="Hou Z."/>
            <person name="He W."/>
            <person name="Dai G."/>
            <person name="Sun C."/>
            <person name="Schmutz J."/>
            <person name="Leebens-Mack J.H."/>
            <person name="Li F.W."/>
            <person name="Wang L."/>
        </authorList>
    </citation>
    <scope>NUCLEOTIDE SEQUENCE [LARGE SCALE GENOMIC DNA]</scope>
    <source>
        <strain evidence="2">cv. PW_Plant_1</strain>
    </source>
</reference>